<keyword evidence="5" id="KW-1185">Reference proteome</keyword>
<dbReference type="PANTHER" id="PTHR23025">
    <property type="entry name" value="TRIACYLGLYCEROL LIPASE"/>
    <property type="match status" value="1"/>
</dbReference>
<evidence type="ECO:0000259" key="2">
    <source>
        <dbReference type="Pfam" id="PF06350"/>
    </source>
</evidence>
<dbReference type="Gene3D" id="3.40.50.1820">
    <property type="entry name" value="alpha/beta hydrolase"/>
    <property type="match status" value="2"/>
</dbReference>
<feature type="domain" description="Alpha/beta hydrolase fold-3" evidence="3">
    <location>
        <begin position="651"/>
        <end position="712"/>
    </location>
</feature>
<dbReference type="Pfam" id="PF07859">
    <property type="entry name" value="Abhydrolase_3"/>
    <property type="match status" value="2"/>
</dbReference>
<evidence type="ECO:0000313" key="5">
    <source>
        <dbReference type="Proteomes" id="UP001627154"/>
    </source>
</evidence>
<dbReference type="InterPro" id="IPR029058">
    <property type="entry name" value="AB_hydrolase_fold"/>
</dbReference>
<evidence type="ECO:0000259" key="3">
    <source>
        <dbReference type="Pfam" id="PF07859"/>
    </source>
</evidence>
<dbReference type="InterPro" id="IPR010468">
    <property type="entry name" value="HSL_N"/>
</dbReference>
<feature type="domain" description="Hormone-sensitive lipase N-terminal" evidence="2">
    <location>
        <begin position="17"/>
        <end position="321"/>
    </location>
</feature>
<dbReference type="EMBL" id="JBJJXI010000109">
    <property type="protein sequence ID" value="KAL3391552.1"/>
    <property type="molecule type" value="Genomic_DNA"/>
</dbReference>
<dbReference type="Pfam" id="PF06350">
    <property type="entry name" value="HSL_N"/>
    <property type="match status" value="1"/>
</dbReference>
<dbReference type="Proteomes" id="UP001627154">
    <property type="component" value="Unassembled WGS sequence"/>
</dbReference>
<feature type="region of interest" description="Disordered" evidence="1">
    <location>
        <begin position="522"/>
        <end position="553"/>
    </location>
</feature>
<accession>A0ABD2WEK8</accession>
<feature type="compositionally biased region" description="Polar residues" evidence="1">
    <location>
        <begin position="539"/>
        <end position="553"/>
    </location>
</feature>
<reference evidence="4 5" key="1">
    <citation type="journal article" date="2024" name="bioRxiv">
        <title>A reference genome for Trichogramma kaykai: A tiny desert-dwelling parasitoid wasp with competing sex-ratio distorters.</title>
        <authorList>
            <person name="Culotta J."/>
            <person name="Lindsey A.R."/>
        </authorList>
    </citation>
    <scope>NUCLEOTIDE SEQUENCE [LARGE SCALE GENOMIC DNA]</scope>
    <source>
        <strain evidence="4 5">KSX58</strain>
    </source>
</reference>
<comment type="caution">
    <text evidence="4">The sequence shown here is derived from an EMBL/GenBank/DDBJ whole genome shotgun (WGS) entry which is preliminary data.</text>
</comment>
<evidence type="ECO:0000313" key="4">
    <source>
        <dbReference type="EMBL" id="KAL3391552.1"/>
    </source>
</evidence>
<dbReference type="SUPFAM" id="SSF53474">
    <property type="entry name" value="alpha/beta-Hydrolases"/>
    <property type="match status" value="1"/>
</dbReference>
<gene>
    <name evidence="4" type="ORF">TKK_013863</name>
</gene>
<proteinExistence type="predicted"/>
<evidence type="ECO:0008006" key="6">
    <source>
        <dbReference type="Google" id="ProtNLM"/>
    </source>
</evidence>
<organism evidence="4 5">
    <name type="scientific">Trichogramma kaykai</name>
    <dbReference type="NCBI Taxonomy" id="54128"/>
    <lineage>
        <taxon>Eukaryota</taxon>
        <taxon>Metazoa</taxon>
        <taxon>Ecdysozoa</taxon>
        <taxon>Arthropoda</taxon>
        <taxon>Hexapoda</taxon>
        <taxon>Insecta</taxon>
        <taxon>Pterygota</taxon>
        <taxon>Neoptera</taxon>
        <taxon>Endopterygota</taxon>
        <taxon>Hymenoptera</taxon>
        <taxon>Apocrita</taxon>
        <taxon>Proctotrupomorpha</taxon>
        <taxon>Chalcidoidea</taxon>
        <taxon>Trichogrammatidae</taxon>
        <taxon>Trichogramma</taxon>
    </lineage>
</organism>
<feature type="compositionally biased region" description="Acidic residues" evidence="1">
    <location>
        <begin position="525"/>
        <end position="535"/>
    </location>
</feature>
<sequence>MASTSRESDQEPELSSWGALREICNTCLDYFFTYQDENSLRIKGALQVIIDTLNAIRPLYNEITSIAPLFDYDENTPGNGYRSFLFLIDKCIFHTTAICQETYNQKDSMLFRKSNYMKEIEAYSQLLASLGTCLQHMKTLYSWREQTEDGSYSLFPSDEHSPQELLNQAENINQYCFYGRCIAFQFCDSLRTILKLISVGMASFSELYYANGTLLGRCSNSLQYVMDPEARARRIVTISQHADISFCKAFWHLNESDLLLSLPQMVMPTLAINQLISIPPEELKCPTLSGKSVHIPIPNSHIGKKPIHVRLLSAKRRIGMVGSGSSKGALAEASDCLLIHCHGGGFVAQSSRSHEAYMRTWTAELDVPILSIDYSLAPEAPYPRALEEVLYAYVWALQHASSLLGSTAKKIIFVGDSAGANLNLVTTLRCLELDIRAPDGIFMAYTPVLVEFVPSPARLLCLSDPILPFGFMMRCLKAYAATDPRTAEDIEKDIPDELIELDQSEAESFAEVSESDLIALALSPNDDDNDDDDDRNEQNKLPSLPSDSTLNSMSLTEAEDGLEATENSMEETKSQEYIRKFLDMYKKSRIGSSVQMINGARGDDEQSSNGTSSAKPWTLFRWQKSSKAPTRRLEAEPGKNPSEEFVFSVPKDPRLSPYRASEDLLKRLPPIKMLSLYLDPCLDDCVMFAKKLKNLGKPVSLDILTGLPHGFLNLSVVSIHLLSLPIDKLICKSYELIFMQVSKEAHEGSLLCVKRISELINET</sequence>
<name>A0ABD2WEK8_9HYME</name>
<dbReference type="PANTHER" id="PTHR23025:SF3">
    <property type="entry name" value="HORMONE-SENSITIVE LIPASE"/>
    <property type="match status" value="1"/>
</dbReference>
<feature type="domain" description="Alpha/beta hydrolase fold-3" evidence="3">
    <location>
        <begin position="338"/>
        <end position="485"/>
    </location>
</feature>
<dbReference type="InterPro" id="IPR013094">
    <property type="entry name" value="AB_hydrolase_3"/>
</dbReference>
<evidence type="ECO:0000256" key="1">
    <source>
        <dbReference type="SAM" id="MobiDB-lite"/>
    </source>
</evidence>
<dbReference type="AlphaFoldDB" id="A0ABD2WEK8"/>
<protein>
    <recommendedName>
        <fullName evidence="6">Hormone-sensitive lipase</fullName>
    </recommendedName>
</protein>